<dbReference type="Pfam" id="PF12902">
    <property type="entry name" value="Ferritin-like"/>
    <property type="match status" value="2"/>
</dbReference>
<reference evidence="5" key="1">
    <citation type="journal article" date="2017" name="bioRxiv">
        <title>Comparative analysis of the genomes of Stylophora pistillata and Acropora digitifera provides evidence for extensive differences between species of corals.</title>
        <authorList>
            <person name="Voolstra C.R."/>
            <person name="Li Y."/>
            <person name="Liew Y.J."/>
            <person name="Baumgarten S."/>
            <person name="Zoccola D."/>
            <person name="Flot J.-F."/>
            <person name="Tambutte S."/>
            <person name="Allemand D."/>
            <person name="Aranda M."/>
        </authorList>
    </citation>
    <scope>NUCLEOTIDE SEQUENCE [LARGE SCALE GENOMIC DNA]</scope>
</reference>
<feature type="signal peptide" evidence="2">
    <location>
        <begin position="1"/>
        <end position="23"/>
    </location>
</feature>
<keyword evidence="5" id="KW-1185">Reference proteome</keyword>
<dbReference type="InterPro" id="IPR026820">
    <property type="entry name" value="VioB/RebD_dom"/>
</dbReference>
<proteinExistence type="predicted"/>
<dbReference type="SUPFAM" id="SSF47240">
    <property type="entry name" value="Ferritin-like"/>
    <property type="match status" value="1"/>
</dbReference>
<evidence type="ECO:0000259" key="3">
    <source>
        <dbReference type="Pfam" id="PF12902"/>
    </source>
</evidence>
<dbReference type="EMBL" id="LSMT01000002">
    <property type="protein sequence ID" value="PFX34765.1"/>
    <property type="molecule type" value="Genomic_DNA"/>
</dbReference>
<evidence type="ECO:0000256" key="1">
    <source>
        <dbReference type="SAM" id="MobiDB-lite"/>
    </source>
</evidence>
<evidence type="ECO:0000256" key="2">
    <source>
        <dbReference type="SAM" id="SignalP"/>
    </source>
</evidence>
<feature type="region of interest" description="Disordered" evidence="1">
    <location>
        <begin position="35"/>
        <end position="55"/>
    </location>
</feature>
<dbReference type="PANTHER" id="PTHR34400">
    <property type="match status" value="1"/>
</dbReference>
<accession>A0A2B4T2B7</accession>
<comment type="caution">
    <text evidence="4">The sequence shown here is derived from an EMBL/GenBank/DDBJ whole genome shotgun (WGS) entry which is preliminary data.</text>
</comment>
<keyword evidence="2" id="KW-0732">Signal</keyword>
<dbReference type="InterPro" id="IPR009078">
    <property type="entry name" value="Ferritin-like_SF"/>
</dbReference>
<evidence type="ECO:0000313" key="5">
    <source>
        <dbReference type="Proteomes" id="UP000225706"/>
    </source>
</evidence>
<protein>
    <recommendedName>
        <fullName evidence="3">Iminophenyl-pyruvate dimer synthase domain-containing protein</fullName>
    </recommendedName>
</protein>
<feature type="region of interest" description="Disordered" evidence="1">
    <location>
        <begin position="1084"/>
        <end position="1105"/>
    </location>
</feature>
<dbReference type="Proteomes" id="UP000225706">
    <property type="component" value="Unassembled WGS sequence"/>
</dbReference>
<feature type="domain" description="Iminophenyl-pyruvate dimer synthase" evidence="3">
    <location>
        <begin position="658"/>
        <end position="775"/>
    </location>
</feature>
<dbReference type="Gene3D" id="1.20.1260.10">
    <property type="match status" value="2"/>
</dbReference>
<name>A0A2B4T2B7_STYPI</name>
<dbReference type="AlphaFoldDB" id="A0A2B4T2B7"/>
<evidence type="ECO:0000313" key="4">
    <source>
        <dbReference type="EMBL" id="PFX34765.1"/>
    </source>
</evidence>
<gene>
    <name evidence="4" type="ORF">AWC38_SpisGene310</name>
</gene>
<feature type="chain" id="PRO_5012451149" description="Iminophenyl-pyruvate dimer synthase domain-containing protein" evidence="2">
    <location>
        <begin position="24"/>
        <end position="1105"/>
    </location>
</feature>
<dbReference type="InterPro" id="IPR012347">
    <property type="entry name" value="Ferritin-like"/>
</dbReference>
<dbReference type="OrthoDB" id="5966378at2759"/>
<organism evidence="4 5">
    <name type="scientific">Stylophora pistillata</name>
    <name type="common">Smooth cauliflower coral</name>
    <dbReference type="NCBI Taxonomy" id="50429"/>
    <lineage>
        <taxon>Eukaryota</taxon>
        <taxon>Metazoa</taxon>
        <taxon>Cnidaria</taxon>
        <taxon>Anthozoa</taxon>
        <taxon>Hexacorallia</taxon>
        <taxon>Scleractinia</taxon>
        <taxon>Astrocoeniina</taxon>
        <taxon>Pocilloporidae</taxon>
        <taxon>Stylophora</taxon>
    </lineage>
</organism>
<sequence>MKVRNPFLLLIMAIALLNNECTASGILDPKARTVKTGHPRTDAPITREFTPDQETDLPDDPYMNYMLWPHFHFSGTFRADVSTVNNNPSNYDTDNFVPADQLPGPGGFNPKGSGEWSVNGSVTHVCYADGHCVGDDEGDKRTEPIMGAPILDGGNKTFAKMVDLDSEAQLFSEIWGWRIRIGNIFSADYEPVPFQYIWTKMITSRGGDSTFGAAYQSVLSNIRWIDNANDSPFINQLRDAMEKENIDNKRLSIRLNVDMYHTDSKKSTFTMGRVTGTIGLQGWKSPPFFTLGRMMKSMSSHFQDTPFYVDQTKRKVFVDFGNSLPINANGSMDMRVVGELLLAVSLNTTPSLTCSDDLLWLGLIYNNFHNWYQNSAGVQVFPSIGSLSPDQMETLNQHPLVVAQVTGTWPVLKCEEIVMAEARDGIDIHPYTEWTFRKNPNERAHVQLIATKFGKPLPEVDVKLDPCNCDNIFSGGPKVGEPPLPDVPSQTKTDENGIATFDIEVKDPKNNRSFIDGQLYPFIYSVANQSTNCDNMCTNDTLKLLNSLIVILAWDSYSIKGAEPTWLDDVYPIFKQYANLYPVMTDNFVNLANYYDVLKHRKAIKMSLELPLSHPNHMPVTRDLSTSKRNAIVEWLSKEPVLGQPRKFYSVEHLREDLQIALQLEHSTIPPYLTALASIKGSYNLQIQSVLKTVIIQEMMHMALVANILNAVGGKPSLYSKDFIPHYPSRLPGGVQPDLIVPIEKMSLGLIRNIFMKIEQPVLELKQVSSFKHTFSFINRQKNMVEEGHCRKSDEGESCAEEKLRTMGYDRQTDEDPSSCFFVAGKEFDTDFQFRQLESVNHMMFKDNTETHTEPRRYFPGDDTRKIVRHHNTIGGFYNHILNALGNLTECGRNNSIFTGDPNRQVDFQHWSVHGHTLAVHNYFTAVEAIQDIIEQGEGSSPCNPVAWDTGKKKDLSHYFLFYSVAEKHEIQVAEATSPPYDNDDAATDDVVDFTKLCNGTYYFNGSKIPFDPEGVWPMVPNPRMSKYTAGSTAYRRAERFNQVYTKLLKSLEDVFNGHPDSLKDALGLMYSVDLHLRNLVGTPIDDNGDPDVGPNAGPPFDFTP</sequence>
<dbReference type="PANTHER" id="PTHR34400:SF4">
    <property type="entry name" value="MEMBRANE PROTEIN"/>
    <property type="match status" value="1"/>
</dbReference>
<feature type="domain" description="Iminophenyl-pyruvate dimer synthase" evidence="3">
    <location>
        <begin position="862"/>
        <end position="964"/>
    </location>
</feature>